<proteinExistence type="predicted"/>
<dbReference type="EMBL" id="BK015191">
    <property type="protein sequence ID" value="DAD95297.1"/>
    <property type="molecule type" value="Genomic_DNA"/>
</dbReference>
<sequence>MVNKGIGTPGDVGNLIDFICRSFFAGDPLSYGTNLQIFDGEVSSIREFMNGDTFKSIIS</sequence>
<organism evidence="1">
    <name type="scientific">Podoviridae sp. ctsNK10</name>
    <dbReference type="NCBI Taxonomy" id="2826582"/>
    <lineage>
        <taxon>Viruses</taxon>
        <taxon>Duplodnaviria</taxon>
        <taxon>Heunggongvirae</taxon>
        <taxon>Uroviricota</taxon>
        <taxon>Caudoviricetes</taxon>
    </lineage>
</organism>
<reference evidence="1" key="1">
    <citation type="journal article" date="2021" name="Proc. Natl. Acad. Sci. U.S.A.">
        <title>A Catalog of Tens of Thousands of Viruses from Human Metagenomes Reveals Hidden Associations with Chronic Diseases.</title>
        <authorList>
            <person name="Tisza M.J."/>
            <person name="Buck C.B."/>
        </authorList>
    </citation>
    <scope>NUCLEOTIDE SEQUENCE</scope>
    <source>
        <strain evidence="1">CtsNK10</strain>
    </source>
</reference>
<accession>A0A8S5NKS6</accession>
<evidence type="ECO:0000313" key="1">
    <source>
        <dbReference type="EMBL" id="DAD95297.1"/>
    </source>
</evidence>
<name>A0A8S5NKS6_9CAUD</name>
<protein>
    <submittedName>
        <fullName evidence="1">Uncharacterized protein</fullName>
    </submittedName>
</protein>